<gene>
    <name evidence="1" type="ORF">CEO22_85</name>
</gene>
<dbReference type="AlphaFoldDB" id="A0A554JDV8"/>
<organism evidence="1 2">
    <name type="scientific">Candidatus Berkelbacteria bacterium Gr01-1014_85</name>
    <dbReference type="NCBI Taxonomy" id="2017150"/>
    <lineage>
        <taxon>Bacteria</taxon>
        <taxon>Candidatus Berkelbacteria</taxon>
    </lineage>
</organism>
<proteinExistence type="predicted"/>
<dbReference type="Proteomes" id="UP000316253">
    <property type="component" value="Unassembled WGS sequence"/>
</dbReference>
<sequence>MRAQLIPKKPIMVIALACQSAGGKGTVRGHLERLAQVHQVNCISIGSTELRLALNCSSQASRDEIRQAMNTHPLKDEFGFPFTLYVPQIVPRCTSVPTICIVDGLRRGDQADYLQTIFPNQHATVTVVWIDRPFDQCRDALVSRDGLTEAEAIDFLLQEKSGAAPCIDLESVRNMAHHNLSNCDGLDELYGRVERFWRSIVWTGLDTRQRPSLTASEGHAFLDHTPCGRWLTECPPRGNDS</sequence>
<dbReference type="EMBL" id="VMFD01000005">
    <property type="protein sequence ID" value="TSC66484.1"/>
    <property type="molecule type" value="Genomic_DNA"/>
</dbReference>
<protein>
    <submittedName>
        <fullName evidence="1">Uncharacterized protein</fullName>
    </submittedName>
</protein>
<dbReference type="Gene3D" id="3.40.50.300">
    <property type="entry name" value="P-loop containing nucleotide triphosphate hydrolases"/>
    <property type="match status" value="1"/>
</dbReference>
<evidence type="ECO:0000313" key="1">
    <source>
        <dbReference type="EMBL" id="TSC66484.1"/>
    </source>
</evidence>
<dbReference type="SUPFAM" id="SSF52540">
    <property type="entry name" value="P-loop containing nucleoside triphosphate hydrolases"/>
    <property type="match status" value="1"/>
</dbReference>
<comment type="caution">
    <text evidence="1">The sequence shown here is derived from an EMBL/GenBank/DDBJ whole genome shotgun (WGS) entry which is preliminary data.</text>
</comment>
<dbReference type="InterPro" id="IPR027417">
    <property type="entry name" value="P-loop_NTPase"/>
</dbReference>
<reference evidence="1 2" key="1">
    <citation type="submission" date="2017-08" db="EMBL/GenBank/DDBJ databases">
        <title>Mechanisms for carbon and nitrogen cycling indicate functional differentiation within the Candidate Phyla Radiation.</title>
        <authorList>
            <person name="Danczak R.E."/>
            <person name="Johnston M.D."/>
            <person name="Kenah C."/>
            <person name="Slattery M."/>
            <person name="Wrighton K.C."/>
            <person name="Wilkins M.J."/>
        </authorList>
    </citation>
    <scope>NUCLEOTIDE SEQUENCE [LARGE SCALE GENOMIC DNA]</scope>
    <source>
        <strain evidence="1">Gr01-1014_85</strain>
    </source>
</reference>
<accession>A0A554JDV8</accession>
<evidence type="ECO:0000313" key="2">
    <source>
        <dbReference type="Proteomes" id="UP000316253"/>
    </source>
</evidence>
<name>A0A554JDV8_9BACT</name>